<accession>A0A553H4U2</accession>
<reference evidence="7 8" key="1">
    <citation type="submission" date="2019-07" db="EMBL/GenBank/DDBJ databases">
        <title>Pseudomonas mangiferae sp. nov., isolated from bark of mango tree in Thailand.</title>
        <authorList>
            <person name="Srisuk N."/>
            <person name="Anurat P."/>
        </authorList>
    </citation>
    <scope>NUCLEOTIDE SEQUENCE [LARGE SCALE GENOMIC DNA]</scope>
    <source>
        <strain evidence="7 8">DMKU_BBB3-04</strain>
    </source>
</reference>
<dbReference type="PROSITE" id="PS00109">
    <property type="entry name" value="PROTEIN_KINASE_TYR"/>
    <property type="match status" value="1"/>
</dbReference>
<proteinExistence type="inferred from homology"/>
<dbReference type="InterPro" id="IPR013229">
    <property type="entry name" value="PEGA"/>
</dbReference>
<evidence type="ECO:0000313" key="8">
    <source>
        <dbReference type="Proteomes" id="UP000315235"/>
    </source>
</evidence>
<keyword evidence="7" id="KW-0808">Transferase</keyword>
<dbReference type="Gene3D" id="1.10.510.10">
    <property type="entry name" value="Transferase(Phosphotransferase) domain 1"/>
    <property type="match status" value="1"/>
</dbReference>
<sequence length="840" mass="89714">MDASVNPRTQLAMNAETALRSDLPPAGALPAGTRLHEFNLQATLGEGGFSIVYAAHDTQLHRDVAIKEYMPAAFASRVDGTQVKLRAERHRATFEAGLRSFIDEARLLAQFKHRALVEVLRFWEENGTAYMAMPRYSGRTMRHVLKEYDLQCDERWLRSIFAPILDVLELLHAHNVFHRDIAPDNILIQDDGTPVLLDLGSARRVLGDMQHALTVVVKPGYAPIEQYAEDLSVPQGPWTDIYAVGAVLYYAVTGSAPVASVSRMMKDTLEPLAKSARPGYSLEFLRAIDQTLALQPGARPQSIAELRALLGMNTMTWSVTPLGNLHQKSSSAAPQHIDDAKTVVLSAEEMAQLASRFVNLDRPSARAAASEAPTAPTAPLPDPFQTKPAQPVVTNSFPEMDDLLAGDRAHKAGVVAVPGQKKPEPAPAVQPQATPSVAQVPANKDRGGKGVWLSVAAVAALVVIGASGWMLLNRSDDAPSAVKQPEQSTKIDVQQPVAESKKPAEPEVVPPVAKVEAPKGPATPAEAVTPPPQETPKAISPMAEALKADATTEPVPVTPPPVSDPVVAPPADVRPTPVEPTPVARIEPVTQPARPASTPQETQTPPRVTAATNERAAEKPKAPPASAASTTLVSAAVTLNVKPWGEVWVDGQQRGVSPPIKSLDLEPGPHTVELRNPGLPALSKRLTVKAGAPITLQHDFTQAGATRVTQDEPAPTRTASKAPSETAAPQKTAPAQAPAKAPAPAEKPKAPPAQAQAERRENGPRAALGEVEKGVVAFSIRPWGEIWVDGQKRGVSPPLHDLRLPAGTYSIELRNPSFPTYTRKVVVGADQRVNLDHSFD</sequence>
<dbReference type="SMART" id="SM00219">
    <property type="entry name" value="TyrKc"/>
    <property type="match status" value="1"/>
</dbReference>
<evidence type="ECO:0000259" key="6">
    <source>
        <dbReference type="PROSITE" id="PS50011"/>
    </source>
</evidence>
<dbReference type="Pfam" id="PF00069">
    <property type="entry name" value="Pkinase"/>
    <property type="match status" value="1"/>
</dbReference>
<dbReference type="AlphaFoldDB" id="A0A553H4U2"/>
<feature type="region of interest" description="Disordered" evidence="5">
    <location>
        <begin position="418"/>
        <end position="442"/>
    </location>
</feature>
<feature type="region of interest" description="Disordered" evidence="5">
    <location>
        <begin position="698"/>
        <end position="767"/>
    </location>
</feature>
<dbReference type="InterPro" id="IPR051931">
    <property type="entry name" value="PAK3-like"/>
</dbReference>
<keyword evidence="8" id="KW-1185">Reference proteome</keyword>
<dbReference type="OrthoDB" id="9801841at2"/>
<dbReference type="Gene3D" id="3.30.200.20">
    <property type="entry name" value="Phosphorylase Kinase, domain 1"/>
    <property type="match status" value="1"/>
</dbReference>
<dbReference type="InterPro" id="IPR000719">
    <property type="entry name" value="Prot_kinase_dom"/>
</dbReference>
<feature type="compositionally biased region" description="Low complexity" evidence="5">
    <location>
        <begin position="725"/>
        <end position="744"/>
    </location>
</feature>
<feature type="compositionally biased region" description="Polar residues" evidence="5">
    <location>
        <begin position="698"/>
        <end position="708"/>
    </location>
</feature>
<dbReference type="InterPro" id="IPR011009">
    <property type="entry name" value="Kinase-like_dom_sf"/>
</dbReference>
<dbReference type="CDD" id="cd14014">
    <property type="entry name" value="STKc_PknB_like"/>
    <property type="match status" value="1"/>
</dbReference>
<dbReference type="GO" id="GO:0004713">
    <property type="term" value="F:protein tyrosine kinase activity"/>
    <property type="evidence" value="ECO:0007669"/>
    <property type="project" value="InterPro"/>
</dbReference>
<dbReference type="InterPro" id="IPR008266">
    <property type="entry name" value="Tyr_kinase_AS"/>
</dbReference>
<evidence type="ECO:0000256" key="4">
    <source>
        <dbReference type="PROSITE-ProRule" id="PRU10141"/>
    </source>
</evidence>
<comment type="caution">
    <text evidence="7">The sequence shown here is derived from an EMBL/GenBank/DDBJ whole genome shotgun (WGS) entry which is preliminary data.</text>
</comment>
<dbReference type="GO" id="GO:0005524">
    <property type="term" value="F:ATP binding"/>
    <property type="evidence" value="ECO:0007669"/>
    <property type="project" value="UniProtKB-UniRule"/>
</dbReference>
<dbReference type="PROSITE" id="PS50011">
    <property type="entry name" value="PROTEIN_KINASE_DOM"/>
    <property type="match status" value="1"/>
</dbReference>
<feature type="region of interest" description="Disordered" evidence="5">
    <location>
        <begin position="365"/>
        <end position="391"/>
    </location>
</feature>
<name>A0A553H4U2_9PSED</name>
<evidence type="ECO:0000256" key="1">
    <source>
        <dbReference type="ARBA" id="ARBA00008874"/>
    </source>
</evidence>
<organism evidence="7 8">
    <name type="scientific">Pseudomonas mangiferae</name>
    <dbReference type="NCBI Taxonomy" id="2593654"/>
    <lineage>
        <taxon>Bacteria</taxon>
        <taxon>Pseudomonadati</taxon>
        <taxon>Pseudomonadota</taxon>
        <taxon>Gammaproteobacteria</taxon>
        <taxon>Pseudomonadales</taxon>
        <taxon>Pseudomonadaceae</taxon>
        <taxon>Pseudomonas</taxon>
    </lineage>
</organism>
<feature type="domain" description="Protein kinase" evidence="6">
    <location>
        <begin position="38"/>
        <end position="315"/>
    </location>
</feature>
<gene>
    <name evidence="7" type="ORF">FM069_01795</name>
</gene>
<feature type="compositionally biased region" description="Low complexity" evidence="5">
    <location>
        <begin position="564"/>
        <end position="576"/>
    </location>
</feature>
<dbReference type="SUPFAM" id="SSF56112">
    <property type="entry name" value="Protein kinase-like (PK-like)"/>
    <property type="match status" value="1"/>
</dbReference>
<feature type="compositionally biased region" description="Polar residues" evidence="5">
    <location>
        <begin position="597"/>
        <end position="612"/>
    </location>
</feature>
<dbReference type="InterPro" id="IPR017441">
    <property type="entry name" value="Protein_kinase_ATP_BS"/>
</dbReference>
<dbReference type="EMBL" id="VJOY01000001">
    <property type="protein sequence ID" value="TRX76778.1"/>
    <property type="molecule type" value="Genomic_DNA"/>
</dbReference>
<evidence type="ECO:0000256" key="3">
    <source>
        <dbReference type="ARBA" id="ARBA00022840"/>
    </source>
</evidence>
<feature type="compositionally biased region" description="Low complexity" evidence="5">
    <location>
        <begin position="506"/>
        <end position="528"/>
    </location>
</feature>
<dbReference type="PANTHER" id="PTHR45832">
    <property type="entry name" value="SERINE/THREONINE-PROTEIN KINASE SAMKA-RELATED-RELATED"/>
    <property type="match status" value="1"/>
</dbReference>
<evidence type="ECO:0000313" key="7">
    <source>
        <dbReference type="EMBL" id="TRX76778.1"/>
    </source>
</evidence>
<comment type="similarity">
    <text evidence="1">Belongs to the protein kinase superfamily. STE Ser/Thr protein kinase family. STE20 subfamily.</text>
</comment>
<feature type="region of interest" description="Disordered" evidence="5">
    <location>
        <begin position="479"/>
        <end position="630"/>
    </location>
</feature>
<dbReference type="PANTHER" id="PTHR45832:SF22">
    <property type="entry name" value="SERINE_THREONINE-PROTEIN KINASE SAMKA-RELATED"/>
    <property type="match status" value="1"/>
</dbReference>
<feature type="compositionally biased region" description="Low complexity" evidence="5">
    <location>
        <begin position="365"/>
        <end position="375"/>
    </location>
</feature>
<dbReference type="Proteomes" id="UP000315235">
    <property type="component" value="Unassembled WGS sequence"/>
</dbReference>
<dbReference type="InterPro" id="IPR020635">
    <property type="entry name" value="Tyr_kinase_cat_dom"/>
</dbReference>
<evidence type="ECO:0000256" key="2">
    <source>
        <dbReference type="ARBA" id="ARBA00022741"/>
    </source>
</evidence>
<evidence type="ECO:0000256" key="5">
    <source>
        <dbReference type="SAM" id="MobiDB-lite"/>
    </source>
</evidence>
<dbReference type="PROSITE" id="PS00107">
    <property type="entry name" value="PROTEIN_KINASE_ATP"/>
    <property type="match status" value="1"/>
</dbReference>
<feature type="binding site" evidence="4">
    <location>
        <position position="67"/>
    </location>
    <ligand>
        <name>ATP</name>
        <dbReference type="ChEBI" id="CHEBI:30616"/>
    </ligand>
</feature>
<keyword evidence="2 4" id="KW-0547">Nucleotide-binding</keyword>
<dbReference type="Pfam" id="PF08308">
    <property type="entry name" value="PEGA"/>
    <property type="match status" value="1"/>
</dbReference>
<keyword evidence="3 4" id="KW-0067">ATP-binding</keyword>
<keyword evidence="7" id="KW-0418">Kinase</keyword>
<protein>
    <submittedName>
        <fullName evidence="7">Protein kinase</fullName>
    </submittedName>
</protein>